<dbReference type="GO" id="GO:0000054">
    <property type="term" value="P:ribosomal subunit export from nucleus"/>
    <property type="evidence" value="ECO:0007669"/>
    <property type="project" value="TreeGrafter"/>
</dbReference>
<keyword evidence="1" id="KW-0547">Nucleotide-binding</keyword>
<dbReference type="SMART" id="SM00176">
    <property type="entry name" value="RAN"/>
    <property type="match status" value="1"/>
</dbReference>
<dbReference type="PANTHER" id="PTHR24071">
    <property type="entry name" value="RAN GTPASE"/>
    <property type="match status" value="1"/>
</dbReference>
<evidence type="ECO:0000256" key="1">
    <source>
        <dbReference type="ARBA" id="ARBA00022741"/>
    </source>
</evidence>
<keyword evidence="2" id="KW-0342">GTP-binding</keyword>
<dbReference type="SUPFAM" id="SSF52540">
    <property type="entry name" value="P-loop containing nucleoside triphosphate hydrolases"/>
    <property type="match status" value="1"/>
</dbReference>
<name>A0AAV1D1X8_OLDCO</name>
<dbReference type="GO" id="GO:0006606">
    <property type="term" value="P:protein import into nucleus"/>
    <property type="evidence" value="ECO:0007669"/>
    <property type="project" value="TreeGrafter"/>
</dbReference>
<dbReference type="InterPro" id="IPR002041">
    <property type="entry name" value="Ran_GTPase"/>
</dbReference>
<dbReference type="PANTHER" id="PTHR24071:SF39">
    <property type="entry name" value="GTP-BINDING NUCLEAR PROTEIN RAN-3"/>
    <property type="match status" value="1"/>
</dbReference>
<dbReference type="EMBL" id="OX459121">
    <property type="protein sequence ID" value="CAI9101508.1"/>
    <property type="molecule type" value="Genomic_DNA"/>
</dbReference>
<gene>
    <name evidence="3" type="ORF">OLC1_LOCUS11084</name>
</gene>
<dbReference type="GO" id="GO:0003924">
    <property type="term" value="F:GTPase activity"/>
    <property type="evidence" value="ECO:0007669"/>
    <property type="project" value="InterPro"/>
</dbReference>
<reference evidence="3" key="1">
    <citation type="submission" date="2023-03" db="EMBL/GenBank/DDBJ databases">
        <authorList>
            <person name="Julca I."/>
        </authorList>
    </citation>
    <scope>NUCLEOTIDE SEQUENCE</scope>
</reference>
<protein>
    <submittedName>
        <fullName evidence="3">OLC1v1038847C1</fullName>
    </submittedName>
</protein>
<dbReference type="GO" id="GO:0005525">
    <property type="term" value="F:GTP binding"/>
    <property type="evidence" value="ECO:0007669"/>
    <property type="project" value="UniProtKB-KW"/>
</dbReference>
<dbReference type="GO" id="GO:0005634">
    <property type="term" value="C:nucleus"/>
    <property type="evidence" value="ECO:0007669"/>
    <property type="project" value="TreeGrafter"/>
</dbReference>
<sequence length="403" mass="46273">MAATMHKQPPMLLNSVRLSARGIWTYVKTKDRAGQRYLSSKLYSVAEDRVYNHQLQKPKRMATMHKQPPVLLNSVRFIPNWPDTNISQDITEDEAGNRGYFGSSHGWLVMYNIRSEKLFLSCNPSTRPEDFVVGAICRKEDHKTLAFSKETVVDKDDDEFTWVSTSESWKMTDSIFWADDYYRHKFACASLVPDSNQNPIFASCRSLTSYHPSLYQQPEGTQHTEDVELYRLSHIGMFGMRDETFRRVFVGSQKITSLDEKAHPEKKYQPTIGVEVHPLDFPNCGKIRFYCRDTAGQEKFCGLRDGYYIQGRCEEPASQGQASYFHRKKNLQYYEVSAKSSYNFEKPCLYIARKLAGDPNFHFVEMPALAPPEVQIDHAVQQQHEAEVVAATSQPLPDDDASD</sequence>
<keyword evidence="4" id="KW-1185">Reference proteome</keyword>
<dbReference type="Gene3D" id="3.40.50.300">
    <property type="entry name" value="P-loop containing nucleotide triphosphate hydrolases"/>
    <property type="match status" value="2"/>
</dbReference>
<dbReference type="GO" id="GO:0005737">
    <property type="term" value="C:cytoplasm"/>
    <property type="evidence" value="ECO:0007669"/>
    <property type="project" value="TreeGrafter"/>
</dbReference>
<accession>A0AAV1D1X8</accession>
<evidence type="ECO:0000256" key="2">
    <source>
        <dbReference type="ARBA" id="ARBA00023134"/>
    </source>
</evidence>
<evidence type="ECO:0000313" key="4">
    <source>
        <dbReference type="Proteomes" id="UP001161247"/>
    </source>
</evidence>
<dbReference type="InterPro" id="IPR027417">
    <property type="entry name" value="P-loop_NTPase"/>
</dbReference>
<proteinExistence type="predicted"/>
<dbReference type="AlphaFoldDB" id="A0AAV1D1X8"/>
<evidence type="ECO:0000313" key="3">
    <source>
        <dbReference type="EMBL" id="CAI9101508.1"/>
    </source>
</evidence>
<dbReference type="Proteomes" id="UP001161247">
    <property type="component" value="Chromosome 4"/>
</dbReference>
<organism evidence="3 4">
    <name type="scientific">Oldenlandia corymbosa var. corymbosa</name>
    <dbReference type="NCBI Taxonomy" id="529605"/>
    <lineage>
        <taxon>Eukaryota</taxon>
        <taxon>Viridiplantae</taxon>
        <taxon>Streptophyta</taxon>
        <taxon>Embryophyta</taxon>
        <taxon>Tracheophyta</taxon>
        <taxon>Spermatophyta</taxon>
        <taxon>Magnoliopsida</taxon>
        <taxon>eudicotyledons</taxon>
        <taxon>Gunneridae</taxon>
        <taxon>Pentapetalae</taxon>
        <taxon>asterids</taxon>
        <taxon>lamiids</taxon>
        <taxon>Gentianales</taxon>
        <taxon>Rubiaceae</taxon>
        <taxon>Rubioideae</taxon>
        <taxon>Spermacoceae</taxon>
        <taxon>Hedyotis-Oldenlandia complex</taxon>
        <taxon>Oldenlandia</taxon>
    </lineage>
</organism>
<dbReference type="PRINTS" id="PR00627">
    <property type="entry name" value="GTPRANTC4"/>
</dbReference>